<evidence type="ECO:0000313" key="2">
    <source>
        <dbReference type="EMBL" id="CAA9424157.1"/>
    </source>
</evidence>
<reference evidence="2" key="1">
    <citation type="submission" date="2020-02" db="EMBL/GenBank/DDBJ databases">
        <authorList>
            <person name="Meier V. D."/>
        </authorList>
    </citation>
    <scope>NUCLEOTIDE SEQUENCE</scope>
    <source>
        <strain evidence="2">AVDCRST_MAG22</strain>
    </source>
</reference>
<dbReference type="AlphaFoldDB" id="A0A6J4PUB9"/>
<name>A0A6J4PUB9_9ACTN</name>
<gene>
    <name evidence="2" type="ORF">AVDCRST_MAG22-2791</name>
</gene>
<dbReference type="EMBL" id="CADCUV010000127">
    <property type="protein sequence ID" value="CAA9424157.1"/>
    <property type="molecule type" value="Genomic_DNA"/>
</dbReference>
<organism evidence="2">
    <name type="scientific">uncultured Rubrobacteraceae bacterium</name>
    <dbReference type="NCBI Taxonomy" id="349277"/>
    <lineage>
        <taxon>Bacteria</taxon>
        <taxon>Bacillati</taxon>
        <taxon>Actinomycetota</taxon>
        <taxon>Rubrobacteria</taxon>
        <taxon>Rubrobacterales</taxon>
        <taxon>Rubrobacteraceae</taxon>
        <taxon>environmental samples</taxon>
    </lineage>
</organism>
<evidence type="ECO:0000256" key="1">
    <source>
        <dbReference type="SAM" id="Phobius"/>
    </source>
</evidence>
<keyword evidence="1" id="KW-1133">Transmembrane helix</keyword>
<keyword evidence="1" id="KW-0812">Transmembrane</keyword>
<keyword evidence="1" id="KW-0472">Membrane</keyword>
<proteinExistence type="predicted"/>
<protein>
    <submittedName>
        <fullName evidence="2">Uncharacterized protein</fullName>
    </submittedName>
</protein>
<feature type="transmembrane region" description="Helical" evidence="1">
    <location>
        <begin position="30"/>
        <end position="48"/>
    </location>
</feature>
<sequence>MERTGGEGMVPPTRKAVVARFFTIDGTSLVSAYVAALCTLRTVCYFLAQQRG</sequence>
<accession>A0A6J4PUB9</accession>